<protein>
    <submittedName>
        <fullName evidence="5">Polysaccharide deacetylase family protein</fullName>
    </submittedName>
</protein>
<comment type="subcellular location">
    <subcellularLocation>
        <location evidence="1">Secreted</location>
    </subcellularLocation>
</comment>
<evidence type="ECO:0000313" key="5">
    <source>
        <dbReference type="EMBL" id="MCQ6959342.1"/>
    </source>
</evidence>
<proteinExistence type="predicted"/>
<dbReference type="InterPro" id="IPR002509">
    <property type="entry name" value="NODB_dom"/>
</dbReference>
<feature type="chain" id="PRO_5046113602" evidence="3">
    <location>
        <begin position="20"/>
        <end position="354"/>
    </location>
</feature>
<reference evidence="5 6" key="1">
    <citation type="submission" date="2022-07" db="EMBL/GenBank/DDBJ databases">
        <title>Mucilaginibacter sp. JC4.</title>
        <authorList>
            <person name="Le V."/>
            <person name="Ko S.-R."/>
            <person name="Ahn C.-Y."/>
            <person name="Oh H.-M."/>
        </authorList>
    </citation>
    <scope>NUCLEOTIDE SEQUENCE [LARGE SCALE GENOMIC DNA]</scope>
    <source>
        <strain evidence="5 6">JC4</strain>
    </source>
</reference>
<evidence type="ECO:0000313" key="6">
    <source>
        <dbReference type="Proteomes" id="UP001204376"/>
    </source>
</evidence>
<dbReference type="PANTHER" id="PTHR34216:SF3">
    <property type="entry name" value="POLY-BETA-1,6-N-ACETYL-D-GLUCOSAMINE N-DEACETYLASE"/>
    <property type="match status" value="1"/>
</dbReference>
<dbReference type="InterPro" id="IPR051398">
    <property type="entry name" value="Polysacch_Deacetylase"/>
</dbReference>
<evidence type="ECO:0000256" key="1">
    <source>
        <dbReference type="ARBA" id="ARBA00004613"/>
    </source>
</evidence>
<dbReference type="Gene3D" id="3.20.20.370">
    <property type="entry name" value="Glycoside hydrolase/deacetylase"/>
    <property type="match status" value="1"/>
</dbReference>
<organism evidence="5 6">
    <name type="scientific">Mucilaginibacter aquariorum</name>
    <dbReference type="NCBI Taxonomy" id="2967225"/>
    <lineage>
        <taxon>Bacteria</taxon>
        <taxon>Pseudomonadati</taxon>
        <taxon>Bacteroidota</taxon>
        <taxon>Sphingobacteriia</taxon>
        <taxon>Sphingobacteriales</taxon>
        <taxon>Sphingobacteriaceae</taxon>
        <taxon>Mucilaginibacter</taxon>
    </lineage>
</organism>
<evidence type="ECO:0000256" key="3">
    <source>
        <dbReference type="SAM" id="SignalP"/>
    </source>
</evidence>
<feature type="domain" description="NodB homology" evidence="4">
    <location>
        <begin position="38"/>
        <end position="253"/>
    </location>
</feature>
<accession>A0ABT1T401</accession>
<keyword evidence="2 3" id="KW-0732">Signal</keyword>
<dbReference type="EMBL" id="JANHOH010000003">
    <property type="protein sequence ID" value="MCQ6959342.1"/>
    <property type="molecule type" value="Genomic_DNA"/>
</dbReference>
<evidence type="ECO:0000256" key="2">
    <source>
        <dbReference type="ARBA" id="ARBA00022729"/>
    </source>
</evidence>
<dbReference type="SUPFAM" id="SSF88713">
    <property type="entry name" value="Glycoside hydrolase/deacetylase"/>
    <property type="match status" value="1"/>
</dbReference>
<comment type="caution">
    <text evidence="5">The sequence shown here is derived from an EMBL/GenBank/DDBJ whole genome shotgun (WGS) entry which is preliminary data.</text>
</comment>
<dbReference type="InterPro" id="IPR011330">
    <property type="entry name" value="Glyco_hydro/deAcase_b/a-brl"/>
</dbReference>
<feature type="signal peptide" evidence="3">
    <location>
        <begin position="1"/>
        <end position="19"/>
    </location>
</feature>
<name>A0ABT1T401_9SPHI</name>
<sequence>MKFLTCFILSGFVSFCCFAQKAAKLDYTIAPWFNNKKAAVTLTFDDGLRGQFYVALPLLMQHGFKSTFFVTVKTIDSQLQNWDLVNKAALAGNEIANHCITHPHFKNIPLDSITIESIGSNKLINDYVPSQKVITHAYPFGEGGGNTEKDKGIRQTISKLFIGTRATQNKPYAYNKYDFAKTNDDYYNVNSAMIADSASMTDFGKYIDQTIADGGWFCPTYHGIADGWIITPEAVFKEHLAELEQRKTDLWIAPFKNVIQYHKERNCAKLTVISRTTKSWELSLTDTLSNSKDFDQPLTINLNTNGHKIKSIMQNGKRTDFVMDKRKVVFNAIPGSDKIVLCFNQLKHQQKSKS</sequence>
<dbReference type="Proteomes" id="UP001204376">
    <property type="component" value="Unassembled WGS sequence"/>
</dbReference>
<dbReference type="PROSITE" id="PS51677">
    <property type="entry name" value="NODB"/>
    <property type="match status" value="1"/>
</dbReference>
<dbReference type="Pfam" id="PF01522">
    <property type="entry name" value="Polysacc_deac_1"/>
    <property type="match status" value="1"/>
</dbReference>
<dbReference type="RefSeq" id="WP_256539539.1">
    <property type="nucleotide sequence ID" value="NZ_JANHOH010000003.1"/>
</dbReference>
<dbReference type="PANTHER" id="PTHR34216">
    <property type="match status" value="1"/>
</dbReference>
<keyword evidence="6" id="KW-1185">Reference proteome</keyword>
<evidence type="ECO:0000259" key="4">
    <source>
        <dbReference type="PROSITE" id="PS51677"/>
    </source>
</evidence>
<gene>
    <name evidence="5" type="ORF">NPE20_15300</name>
</gene>